<dbReference type="eggNOG" id="COG2149">
    <property type="taxonomic scope" value="Bacteria"/>
</dbReference>
<evidence type="ECO:0000313" key="9">
    <source>
        <dbReference type="EMBL" id="AHW62585.1"/>
    </source>
</evidence>
<dbReference type="AlphaFoldDB" id="X5E535"/>
<dbReference type="GO" id="GO:0005886">
    <property type="term" value="C:plasma membrane"/>
    <property type="evidence" value="ECO:0007669"/>
    <property type="project" value="UniProtKB-SubCell"/>
</dbReference>
<evidence type="ECO:0000256" key="4">
    <source>
        <dbReference type="ARBA" id="ARBA00022989"/>
    </source>
</evidence>
<dbReference type="OrthoDB" id="582337at2"/>
<evidence type="ECO:0000256" key="2">
    <source>
        <dbReference type="ARBA" id="ARBA00022475"/>
    </source>
</evidence>
<evidence type="ECO:0000256" key="6">
    <source>
        <dbReference type="SAM" id="MobiDB-lite"/>
    </source>
</evidence>
<comment type="subcellular location">
    <subcellularLocation>
        <location evidence="1">Cell membrane</location>
        <topology evidence="1">Multi-pass membrane protein</topology>
    </subcellularLocation>
</comment>
<evidence type="ECO:0000256" key="3">
    <source>
        <dbReference type="ARBA" id="ARBA00022692"/>
    </source>
</evidence>
<dbReference type="HOGENOM" id="CLU_053359_4_0_11"/>
<evidence type="ECO:0000313" key="10">
    <source>
        <dbReference type="Proteomes" id="UP000023703"/>
    </source>
</evidence>
<keyword evidence="4 7" id="KW-1133">Transmembrane helix</keyword>
<keyword evidence="10" id="KW-1185">Reference proteome</keyword>
<sequence length="152" mass="15763">MGDSTVSLLSGRRGLDCSTVNGTADDTPPHGDGGRSALAKALFPSGTEPDPRFTLANERTFLAWMRTALAFIAGGVALEALPIDTVPAELRNAGALVALCLGIVLAAGAAFRWLRVERAMREQRPLPAPAIVPALSVGALLIAVVLLVLVLL</sequence>
<feature type="transmembrane region" description="Helical" evidence="7">
    <location>
        <begin position="126"/>
        <end position="151"/>
    </location>
</feature>
<dbReference type="PANTHER" id="PTHR34187">
    <property type="entry name" value="FGR18P"/>
    <property type="match status" value="1"/>
</dbReference>
<keyword evidence="5 7" id="KW-0472">Membrane</keyword>
<feature type="transmembrane region" description="Helical" evidence="7">
    <location>
        <begin position="93"/>
        <end position="114"/>
    </location>
</feature>
<evidence type="ECO:0000256" key="7">
    <source>
        <dbReference type="SAM" id="Phobius"/>
    </source>
</evidence>
<dbReference type="Pfam" id="PF02656">
    <property type="entry name" value="DUF202"/>
    <property type="match status" value="1"/>
</dbReference>
<gene>
    <name evidence="9" type="ORF">CGLY_00685</name>
</gene>
<evidence type="ECO:0000256" key="1">
    <source>
        <dbReference type="ARBA" id="ARBA00004651"/>
    </source>
</evidence>
<dbReference type="PANTHER" id="PTHR34187:SF2">
    <property type="entry name" value="DUF202 DOMAIN-CONTAINING PROTEIN"/>
    <property type="match status" value="1"/>
</dbReference>
<protein>
    <submittedName>
        <fullName evidence="9">Putative membrane protein</fullName>
    </submittedName>
</protein>
<reference evidence="9 10" key="1">
    <citation type="journal article" date="2015" name="Int. J. Syst. Evol. Microbiol.">
        <title>Revisiting Corynebacterium glyciniphilum (ex Kubota et al., 1972) sp. nov., nom. rev., isolated from putrefied banana.</title>
        <authorList>
            <person name="Al-Dilaimi A."/>
            <person name="Bednarz H."/>
            <person name="Lomker A."/>
            <person name="Niehaus K."/>
            <person name="Kalinowski J."/>
            <person name="Ruckert C."/>
        </authorList>
    </citation>
    <scope>NUCLEOTIDE SEQUENCE [LARGE SCALE GENOMIC DNA]</scope>
    <source>
        <strain evidence="9">AJ 3170</strain>
    </source>
</reference>
<name>X5E535_9CORY</name>
<dbReference type="InterPro" id="IPR003807">
    <property type="entry name" value="DUF202"/>
</dbReference>
<dbReference type="EMBL" id="CP006842">
    <property type="protein sequence ID" value="AHW62585.1"/>
    <property type="molecule type" value="Genomic_DNA"/>
</dbReference>
<feature type="region of interest" description="Disordered" evidence="6">
    <location>
        <begin position="19"/>
        <end position="38"/>
    </location>
</feature>
<evidence type="ECO:0000256" key="5">
    <source>
        <dbReference type="ARBA" id="ARBA00023136"/>
    </source>
</evidence>
<feature type="domain" description="DUF202" evidence="8">
    <location>
        <begin position="52"/>
        <end position="119"/>
    </location>
</feature>
<dbReference type="Proteomes" id="UP000023703">
    <property type="component" value="Chromosome"/>
</dbReference>
<keyword evidence="3 7" id="KW-0812">Transmembrane</keyword>
<feature type="transmembrane region" description="Helical" evidence="7">
    <location>
        <begin position="61"/>
        <end position="81"/>
    </location>
</feature>
<dbReference type="STRING" id="1404245.CGLY_00685"/>
<dbReference type="KEGG" id="cgy:CGLY_00685"/>
<dbReference type="InterPro" id="IPR052053">
    <property type="entry name" value="IM_YidH-like"/>
</dbReference>
<accession>X5E535</accession>
<keyword evidence="2" id="KW-1003">Cell membrane</keyword>
<proteinExistence type="predicted"/>
<organism evidence="9 10">
    <name type="scientific">Corynebacterium glyciniphilum AJ 3170</name>
    <dbReference type="NCBI Taxonomy" id="1404245"/>
    <lineage>
        <taxon>Bacteria</taxon>
        <taxon>Bacillati</taxon>
        <taxon>Actinomycetota</taxon>
        <taxon>Actinomycetes</taxon>
        <taxon>Mycobacteriales</taxon>
        <taxon>Corynebacteriaceae</taxon>
        <taxon>Corynebacterium</taxon>
    </lineage>
</organism>
<evidence type="ECO:0000259" key="8">
    <source>
        <dbReference type="Pfam" id="PF02656"/>
    </source>
</evidence>